<evidence type="ECO:0000256" key="1">
    <source>
        <dbReference type="ARBA" id="ARBA00022649"/>
    </source>
</evidence>
<protein>
    <submittedName>
        <fullName evidence="2">Uncharacterized protein</fullName>
    </submittedName>
</protein>
<evidence type="ECO:0000313" key="2">
    <source>
        <dbReference type="EMBL" id="KRN59471.1"/>
    </source>
</evidence>
<comment type="caution">
    <text evidence="2">The sequence shown here is derived from an EMBL/GenBank/DDBJ whole genome shotgun (WGS) entry which is preliminary data.</text>
</comment>
<gene>
    <name evidence="2" type="ORF">IV45_GL001215</name>
</gene>
<name>A0A0R2I2H3_9LACO</name>
<proteinExistence type="predicted"/>
<dbReference type="EMBL" id="JQBW01000004">
    <property type="protein sequence ID" value="KRN59471.1"/>
    <property type="molecule type" value="Genomic_DNA"/>
</dbReference>
<evidence type="ECO:0000313" key="3">
    <source>
        <dbReference type="Proteomes" id="UP000050934"/>
    </source>
</evidence>
<accession>A0A0R2I2H3</accession>
<dbReference type="AlphaFoldDB" id="A0A0R2I2H3"/>
<dbReference type="InterPro" id="IPR035093">
    <property type="entry name" value="RelE/ParE_toxin_dom_sf"/>
</dbReference>
<organism evidence="2 3">
    <name type="scientific">Limosilactobacillus secaliphilus</name>
    <dbReference type="NCBI Taxonomy" id="396268"/>
    <lineage>
        <taxon>Bacteria</taxon>
        <taxon>Bacillati</taxon>
        <taxon>Bacillota</taxon>
        <taxon>Bacilli</taxon>
        <taxon>Lactobacillales</taxon>
        <taxon>Lactobacillaceae</taxon>
        <taxon>Limosilactobacillus</taxon>
    </lineage>
</organism>
<keyword evidence="1" id="KW-1277">Toxin-antitoxin system</keyword>
<reference evidence="2 3" key="1">
    <citation type="journal article" date="2015" name="Genome Announc.">
        <title>Expanding the biotechnology potential of lactobacilli through comparative genomics of 213 strains and associated genera.</title>
        <authorList>
            <person name="Sun Z."/>
            <person name="Harris H.M."/>
            <person name="McCann A."/>
            <person name="Guo C."/>
            <person name="Argimon S."/>
            <person name="Zhang W."/>
            <person name="Yang X."/>
            <person name="Jeffery I.B."/>
            <person name="Cooney J.C."/>
            <person name="Kagawa T.F."/>
            <person name="Liu W."/>
            <person name="Song Y."/>
            <person name="Salvetti E."/>
            <person name="Wrobel A."/>
            <person name="Rasinkangas P."/>
            <person name="Parkhill J."/>
            <person name="Rea M.C."/>
            <person name="O'Sullivan O."/>
            <person name="Ritari J."/>
            <person name="Douillard F.P."/>
            <person name="Paul Ross R."/>
            <person name="Yang R."/>
            <person name="Briner A.E."/>
            <person name="Felis G.E."/>
            <person name="de Vos W.M."/>
            <person name="Barrangou R."/>
            <person name="Klaenhammer T.R."/>
            <person name="Caufield P.W."/>
            <person name="Cui Y."/>
            <person name="Zhang H."/>
            <person name="O'Toole P.W."/>
        </authorList>
    </citation>
    <scope>NUCLEOTIDE SEQUENCE [LARGE SCALE GENOMIC DNA]</scope>
    <source>
        <strain evidence="2 3">DSM 17896</strain>
    </source>
</reference>
<dbReference type="InterPro" id="IPR007712">
    <property type="entry name" value="RelE/ParE_toxin"/>
</dbReference>
<dbReference type="NCBIfam" id="TIGR02385">
    <property type="entry name" value="RelE_StbE"/>
    <property type="match status" value="1"/>
</dbReference>
<dbReference type="PATRIC" id="fig|396268.3.peg.1227"/>
<dbReference type="Gene3D" id="3.30.2310.20">
    <property type="entry name" value="RelE-like"/>
    <property type="match status" value="1"/>
</dbReference>
<keyword evidence="3" id="KW-1185">Reference proteome</keyword>
<dbReference type="Proteomes" id="UP000050934">
    <property type="component" value="Unassembled WGS sequence"/>
</dbReference>
<dbReference type="InterPro" id="IPR004386">
    <property type="entry name" value="Toxin_YafQ-like"/>
</dbReference>
<dbReference type="SUPFAM" id="SSF143011">
    <property type="entry name" value="RelE-like"/>
    <property type="match status" value="1"/>
</dbReference>
<dbReference type="Pfam" id="PF15738">
    <property type="entry name" value="YafQ_toxin"/>
    <property type="match status" value="1"/>
</dbReference>
<sequence>MIELIVSGNTEKLVHKHKDHQLKGKYKNLRELHVDRSYNDNWIMIYQIRNGQLNLHILDLLKTGDHDHLLK</sequence>